<organism evidence="3 4">
    <name type="scientific">Kibdelosporangium phytohabitans</name>
    <dbReference type="NCBI Taxonomy" id="860235"/>
    <lineage>
        <taxon>Bacteria</taxon>
        <taxon>Bacillati</taxon>
        <taxon>Actinomycetota</taxon>
        <taxon>Actinomycetes</taxon>
        <taxon>Pseudonocardiales</taxon>
        <taxon>Pseudonocardiaceae</taxon>
        <taxon>Kibdelosporangium</taxon>
    </lineage>
</organism>
<comment type="similarity">
    <text evidence="1">Belongs to the F420H(2)-dependent quinone reductase family.</text>
</comment>
<dbReference type="GO" id="GO:0070967">
    <property type="term" value="F:coenzyme F420 binding"/>
    <property type="evidence" value="ECO:0007669"/>
    <property type="project" value="TreeGrafter"/>
</dbReference>
<evidence type="ECO:0000256" key="1">
    <source>
        <dbReference type="ARBA" id="ARBA00008710"/>
    </source>
</evidence>
<dbReference type="InterPro" id="IPR004378">
    <property type="entry name" value="F420H2_quin_Rdtase"/>
</dbReference>
<keyword evidence="4" id="KW-1185">Reference proteome</keyword>
<dbReference type="Proteomes" id="UP000063699">
    <property type="component" value="Chromosome"/>
</dbReference>
<dbReference type="GO" id="GO:0016491">
    <property type="term" value="F:oxidoreductase activity"/>
    <property type="evidence" value="ECO:0007669"/>
    <property type="project" value="InterPro"/>
</dbReference>
<dbReference type="STRING" id="860235.AOZ06_27195"/>
<evidence type="ECO:0000313" key="3">
    <source>
        <dbReference type="EMBL" id="ALG10092.1"/>
    </source>
</evidence>
<reference evidence="3 4" key="1">
    <citation type="submission" date="2015-07" db="EMBL/GenBank/DDBJ databases">
        <title>Genome sequencing of Kibdelosporangium phytohabitans.</title>
        <authorList>
            <person name="Qin S."/>
            <person name="Xing K."/>
        </authorList>
    </citation>
    <scope>NUCLEOTIDE SEQUENCE [LARGE SCALE GENOMIC DNA]</scope>
    <source>
        <strain evidence="3 4">KLBMP1111</strain>
    </source>
</reference>
<dbReference type="GO" id="GO:0005886">
    <property type="term" value="C:plasma membrane"/>
    <property type="evidence" value="ECO:0007669"/>
    <property type="project" value="TreeGrafter"/>
</dbReference>
<dbReference type="InterPro" id="IPR012349">
    <property type="entry name" value="Split_barrel_FMN-bd"/>
</dbReference>
<dbReference type="Pfam" id="PF04075">
    <property type="entry name" value="F420H2_quin_red"/>
    <property type="match status" value="1"/>
</dbReference>
<sequence length="139" mass="15675">MSGLSDFNGQVIEEFRANNGAVGGFFAHAHVALLHHVGRRSGQERITPLIYLPDEGAYVLMGSAGGAPKTPEWFLNVEAADVVTIEVGDRTITTRPTIVRHGPEWLRLYTRFTRYWPDIHTYEEKTERRFPLARLEPVG</sequence>
<dbReference type="KEGG" id="kphy:AOZ06_27195"/>
<dbReference type="AlphaFoldDB" id="A0A0N9HXI0"/>
<evidence type="ECO:0000313" key="4">
    <source>
        <dbReference type="Proteomes" id="UP000063699"/>
    </source>
</evidence>
<comment type="catalytic activity">
    <reaction evidence="2">
        <text>oxidized coenzyme F420-(gamma-L-Glu)(n) + a quinol + H(+) = reduced coenzyme F420-(gamma-L-Glu)(n) + a quinone</text>
        <dbReference type="Rhea" id="RHEA:39663"/>
        <dbReference type="Rhea" id="RHEA-COMP:12939"/>
        <dbReference type="Rhea" id="RHEA-COMP:14378"/>
        <dbReference type="ChEBI" id="CHEBI:15378"/>
        <dbReference type="ChEBI" id="CHEBI:24646"/>
        <dbReference type="ChEBI" id="CHEBI:132124"/>
        <dbReference type="ChEBI" id="CHEBI:133980"/>
        <dbReference type="ChEBI" id="CHEBI:139511"/>
    </reaction>
</comment>
<dbReference type="NCBIfam" id="TIGR00026">
    <property type="entry name" value="hi_GC_TIGR00026"/>
    <property type="match status" value="1"/>
</dbReference>
<dbReference type="Gene3D" id="2.30.110.10">
    <property type="entry name" value="Electron Transport, Fmn-binding Protein, Chain A"/>
    <property type="match status" value="1"/>
</dbReference>
<dbReference type="EMBL" id="CP012752">
    <property type="protein sequence ID" value="ALG10092.1"/>
    <property type="molecule type" value="Genomic_DNA"/>
</dbReference>
<dbReference type="RefSeq" id="WP_054291995.1">
    <property type="nucleotide sequence ID" value="NZ_CP012752.1"/>
</dbReference>
<proteinExistence type="inferred from homology"/>
<dbReference type="OrthoDB" id="8225825at2"/>
<dbReference type="PANTHER" id="PTHR39428:SF1">
    <property type="entry name" value="F420H(2)-DEPENDENT QUINONE REDUCTASE RV1261C"/>
    <property type="match status" value="1"/>
</dbReference>
<dbReference type="PANTHER" id="PTHR39428">
    <property type="entry name" value="F420H(2)-DEPENDENT QUINONE REDUCTASE RV1261C"/>
    <property type="match status" value="1"/>
</dbReference>
<protein>
    <submittedName>
        <fullName evidence="3">Uncharacterized protein</fullName>
    </submittedName>
</protein>
<accession>A0A0N9HXI0</accession>
<evidence type="ECO:0000256" key="2">
    <source>
        <dbReference type="ARBA" id="ARBA00049106"/>
    </source>
</evidence>
<gene>
    <name evidence="3" type="ORF">AOZ06_27195</name>
</gene>
<name>A0A0N9HXI0_9PSEU</name>